<dbReference type="InterPro" id="IPR052155">
    <property type="entry name" value="Biofilm_reg_signaling"/>
</dbReference>
<dbReference type="CDD" id="cd01948">
    <property type="entry name" value="EAL"/>
    <property type="match status" value="1"/>
</dbReference>
<sequence length="778" mass="83385">MVGFASVLMTLSVVQRAPSGLAKTPGPWWLAATGVAGGGGIWAAHAIALLAFEPLAGRHFDLPIALAAVLIGVASVVGAVMVMAGRRRSTAPFLAAVLLATGFALMHWISLAGLIDSQLLRPSPLLVIAALALMTAVVVAGMLTVWRAGGLHRLIAAASLVVTGGFVGYLLTMSQAGEAAVALSGGLAPPDMSRMAVSFTTMVMVMAVLGVGVAGVLLDRHLARAARVEARRVTDLANVALESIVLLRDDGIVEVNRSFCRLTGQNRDSLIGCRFSELFIDDHRLSVVQALEQPGGPGREFRLAAVGQTEGVPVELSVRETEAHENASRVALLRDLRDQHEAEARIRYLAQHDALTRLPNRALFGDRLAHALQLAERYENPVALLLVDVDRLQEINKLRGQDIGDGVLRQTAKRIKNTVRGSDTVACLGGDTFAVIQEGMDQPHAADKLARRLLTRMGVPLIVNGNEIAATVSIGIAVAPTDALVGSALLAHAESALQRSKDGGRNRHTFYEARMEEERRARQVLGVDLRNALRAGDLHVHFQPVADVGTGSLLGFEALARWTHPERGVVPPGLFIPVAEESGAIVDLGEWMLETVCQEATRWPLACTVAVNISVMQFEKSDLVAQVDGVLERTGLDPARLELEITESVLIHDTDYAVEVLNRLKARGVRIVLDDFGTGYSSLSYLKRFPFDKIKIDRSFVSEIGDSQQSAAIVRGVIGLARGLGVPVVAEGVEQAAHVDMLREEGCDQMQGYLIGRPAPIEDYGDLVFDHPMAAQPE</sequence>
<dbReference type="Pfam" id="PF00990">
    <property type="entry name" value="GGDEF"/>
    <property type="match status" value="1"/>
</dbReference>
<feature type="transmembrane region" description="Helical" evidence="1">
    <location>
        <begin position="154"/>
        <end position="174"/>
    </location>
</feature>
<dbReference type="PROSITE" id="PS50883">
    <property type="entry name" value="EAL"/>
    <property type="match status" value="1"/>
</dbReference>
<protein>
    <submittedName>
        <fullName evidence="5">PAS domain S-box-containing protein/diguanylate cyclase (GGDEF)-like protein</fullName>
    </submittedName>
</protein>
<feature type="transmembrane region" description="Helical" evidence="1">
    <location>
        <begin position="91"/>
        <end position="114"/>
    </location>
</feature>
<dbReference type="Gene3D" id="3.30.70.270">
    <property type="match status" value="1"/>
</dbReference>
<dbReference type="GO" id="GO:0016020">
    <property type="term" value="C:membrane"/>
    <property type="evidence" value="ECO:0007669"/>
    <property type="project" value="UniProtKB-UniRule"/>
</dbReference>
<name>A0A4R2PA67_RHOSA</name>
<dbReference type="NCBIfam" id="TIGR00229">
    <property type="entry name" value="sensory_box"/>
    <property type="match status" value="1"/>
</dbReference>
<dbReference type="CDD" id="cd01949">
    <property type="entry name" value="GGDEF"/>
    <property type="match status" value="1"/>
</dbReference>
<dbReference type="InterPro" id="IPR000014">
    <property type="entry name" value="PAS"/>
</dbReference>
<feature type="domain" description="EAL" evidence="2">
    <location>
        <begin position="522"/>
        <end position="772"/>
    </location>
</feature>
<dbReference type="Gene3D" id="3.20.20.450">
    <property type="entry name" value="EAL domain"/>
    <property type="match status" value="1"/>
</dbReference>
<dbReference type="PROSITE" id="PS50924">
    <property type="entry name" value="MHYT"/>
    <property type="match status" value="1"/>
</dbReference>
<keyword evidence="1" id="KW-1133">Transmembrane helix</keyword>
<dbReference type="Pfam" id="PF13426">
    <property type="entry name" value="PAS_9"/>
    <property type="match status" value="1"/>
</dbReference>
<feature type="transmembrane region" description="Helical" evidence="1">
    <location>
        <begin position="195"/>
        <end position="218"/>
    </location>
</feature>
<dbReference type="SUPFAM" id="SSF55073">
    <property type="entry name" value="Nucleotide cyclase"/>
    <property type="match status" value="1"/>
</dbReference>
<reference evidence="5 6" key="1">
    <citation type="submission" date="2019-03" db="EMBL/GenBank/DDBJ databases">
        <title>Genomic Encyclopedia of Type Strains, Phase IV (KMG-IV): sequencing the most valuable type-strain genomes for metagenomic binning, comparative biology and taxonomic classification.</title>
        <authorList>
            <person name="Goeker M."/>
        </authorList>
    </citation>
    <scope>NUCLEOTIDE SEQUENCE [LARGE SCALE GENOMIC DNA]</scope>
    <source>
        <strain evidence="5 6">DSM 2132</strain>
    </source>
</reference>
<feature type="domain" description="MHYT" evidence="4">
    <location>
        <begin position="1"/>
        <end position="180"/>
    </location>
</feature>
<evidence type="ECO:0000313" key="6">
    <source>
        <dbReference type="Proteomes" id="UP000295399"/>
    </source>
</evidence>
<dbReference type="InterPro" id="IPR000160">
    <property type="entry name" value="GGDEF_dom"/>
</dbReference>
<evidence type="ECO:0000259" key="2">
    <source>
        <dbReference type="PROSITE" id="PS50883"/>
    </source>
</evidence>
<evidence type="ECO:0000313" key="5">
    <source>
        <dbReference type="EMBL" id="TCP30785.1"/>
    </source>
</evidence>
<dbReference type="PANTHER" id="PTHR44757:SF2">
    <property type="entry name" value="BIOFILM ARCHITECTURE MAINTENANCE PROTEIN MBAA"/>
    <property type="match status" value="1"/>
</dbReference>
<dbReference type="InterPro" id="IPR029787">
    <property type="entry name" value="Nucleotide_cyclase"/>
</dbReference>
<dbReference type="PANTHER" id="PTHR44757">
    <property type="entry name" value="DIGUANYLATE CYCLASE DGCP"/>
    <property type="match status" value="1"/>
</dbReference>
<gene>
    <name evidence="5" type="ORF">EV659_11338</name>
</gene>
<keyword evidence="6" id="KW-1185">Reference proteome</keyword>
<dbReference type="InterPro" id="IPR001633">
    <property type="entry name" value="EAL_dom"/>
</dbReference>
<dbReference type="PROSITE" id="PS50887">
    <property type="entry name" value="GGDEF"/>
    <property type="match status" value="1"/>
</dbReference>
<keyword evidence="1" id="KW-0472">Membrane</keyword>
<dbReference type="InterPro" id="IPR035919">
    <property type="entry name" value="EAL_sf"/>
</dbReference>
<comment type="caution">
    <text evidence="5">The sequence shown here is derived from an EMBL/GenBank/DDBJ whole genome shotgun (WGS) entry which is preliminary data.</text>
</comment>
<feature type="domain" description="GGDEF" evidence="3">
    <location>
        <begin position="380"/>
        <end position="513"/>
    </location>
</feature>
<feature type="transmembrane region" description="Helical" evidence="1">
    <location>
        <begin position="64"/>
        <end position="85"/>
    </location>
</feature>
<evidence type="ECO:0000259" key="4">
    <source>
        <dbReference type="PROSITE" id="PS50924"/>
    </source>
</evidence>
<accession>A0A4R2PA67</accession>
<evidence type="ECO:0000259" key="3">
    <source>
        <dbReference type="PROSITE" id="PS50887"/>
    </source>
</evidence>
<dbReference type="SUPFAM" id="SSF55785">
    <property type="entry name" value="PYP-like sensor domain (PAS domain)"/>
    <property type="match status" value="1"/>
</dbReference>
<dbReference type="SMART" id="SM00267">
    <property type="entry name" value="GGDEF"/>
    <property type="match status" value="1"/>
</dbReference>
<dbReference type="InterPro" id="IPR035965">
    <property type="entry name" value="PAS-like_dom_sf"/>
</dbReference>
<dbReference type="FunCoup" id="A0A4R2PA67">
    <property type="interactions" value="251"/>
</dbReference>
<dbReference type="SUPFAM" id="SSF141868">
    <property type="entry name" value="EAL domain-like"/>
    <property type="match status" value="1"/>
</dbReference>
<dbReference type="InterPro" id="IPR005330">
    <property type="entry name" value="MHYT_dom"/>
</dbReference>
<evidence type="ECO:0000256" key="1">
    <source>
        <dbReference type="PROSITE-ProRule" id="PRU00244"/>
    </source>
</evidence>
<feature type="transmembrane region" description="Helical" evidence="1">
    <location>
        <begin position="26"/>
        <end position="52"/>
    </location>
</feature>
<dbReference type="Pfam" id="PF00563">
    <property type="entry name" value="EAL"/>
    <property type="match status" value="1"/>
</dbReference>
<feature type="transmembrane region" description="Helical" evidence="1">
    <location>
        <begin position="126"/>
        <end position="148"/>
    </location>
</feature>
<dbReference type="FunFam" id="3.20.20.450:FF:000001">
    <property type="entry name" value="Cyclic di-GMP phosphodiesterase yahA"/>
    <property type="match status" value="1"/>
</dbReference>
<dbReference type="AlphaFoldDB" id="A0A4R2PA67"/>
<dbReference type="InParanoid" id="A0A4R2PA67"/>
<dbReference type="Pfam" id="PF03707">
    <property type="entry name" value="MHYT"/>
    <property type="match status" value="1"/>
</dbReference>
<dbReference type="SMART" id="SM00052">
    <property type="entry name" value="EAL"/>
    <property type="match status" value="1"/>
</dbReference>
<dbReference type="InterPro" id="IPR043128">
    <property type="entry name" value="Rev_trsase/Diguanyl_cyclase"/>
</dbReference>
<dbReference type="EMBL" id="SLXO01000013">
    <property type="protein sequence ID" value="TCP30785.1"/>
    <property type="molecule type" value="Genomic_DNA"/>
</dbReference>
<dbReference type="NCBIfam" id="TIGR00254">
    <property type="entry name" value="GGDEF"/>
    <property type="match status" value="1"/>
</dbReference>
<proteinExistence type="predicted"/>
<dbReference type="Gene3D" id="3.30.450.20">
    <property type="entry name" value="PAS domain"/>
    <property type="match status" value="1"/>
</dbReference>
<keyword evidence="1" id="KW-0812">Transmembrane</keyword>
<organism evidence="5 6">
    <name type="scientific">Rhodothalassium salexigens DSM 2132</name>
    <dbReference type="NCBI Taxonomy" id="1188247"/>
    <lineage>
        <taxon>Bacteria</taxon>
        <taxon>Pseudomonadati</taxon>
        <taxon>Pseudomonadota</taxon>
        <taxon>Alphaproteobacteria</taxon>
        <taxon>Rhodothalassiales</taxon>
        <taxon>Rhodothalassiaceae</taxon>
        <taxon>Rhodothalassium</taxon>
    </lineage>
</organism>
<dbReference type="CDD" id="cd00130">
    <property type="entry name" value="PAS"/>
    <property type="match status" value="1"/>
</dbReference>
<dbReference type="Proteomes" id="UP000295399">
    <property type="component" value="Unassembled WGS sequence"/>
</dbReference>